<evidence type="ECO:0000256" key="3">
    <source>
        <dbReference type="ARBA" id="ARBA00022989"/>
    </source>
</evidence>
<feature type="transmembrane region" description="Helical" evidence="6">
    <location>
        <begin position="154"/>
        <end position="179"/>
    </location>
</feature>
<keyword evidence="2 6" id="KW-0812">Transmembrane</keyword>
<dbReference type="AlphaFoldDB" id="A0A3Q0RNG6"/>
<dbReference type="PANTHER" id="PTHR31530:SF4">
    <property type="entry name" value="MAJOR INTRINSICALLY DISORDERED NOTCH2-BINDING RECEPTOR 1-LIKE"/>
    <property type="match status" value="1"/>
</dbReference>
<evidence type="ECO:0000256" key="6">
    <source>
        <dbReference type="SAM" id="Phobius"/>
    </source>
</evidence>
<evidence type="ECO:0000313" key="8">
    <source>
        <dbReference type="Ensembl" id="ENSACIP00000011812.1"/>
    </source>
</evidence>
<comment type="subcellular location">
    <subcellularLocation>
        <location evidence="5">Endomembrane system</location>
        <topology evidence="5">Single-pass membrane protein</topology>
    </subcellularLocation>
</comment>
<dbReference type="GO" id="GO:0012505">
    <property type="term" value="C:endomembrane system"/>
    <property type="evidence" value="ECO:0007669"/>
    <property type="project" value="UniProtKB-SubCell"/>
</dbReference>
<accession>A0A3Q0RNG6</accession>
<dbReference type="InterPro" id="IPR009626">
    <property type="entry name" value="MINAR1-like_C"/>
</dbReference>
<evidence type="ECO:0000256" key="1">
    <source>
        <dbReference type="ARBA" id="ARBA00006410"/>
    </source>
</evidence>
<evidence type="ECO:0000256" key="4">
    <source>
        <dbReference type="ARBA" id="ARBA00023136"/>
    </source>
</evidence>
<evidence type="ECO:0000256" key="5">
    <source>
        <dbReference type="ARBA" id="ARBA00037847"/>
    </source>
</evidence>
<reference evidence="8" key="2">
    <citation type="submission" date="2025-09" db="UniProtKB">
        <authorList>
            <consortium name="Ensembl"/>
        </authorList>
    </citation>
    <scope>IDENTIFICATION</scope>
</reference>
<dbReference type="Proteomes" id="UP000261340">
    <property type="component" value="Unplaced"/>
</dbReference>
<protein>
    <submittedName>
        <fullName evidence="8">Membrane integral NOTCH2 associated receptor 2</fullName>
    </submittedName>
</protein>
<dbReference type="PANTHER" id="PTHR31530">
    <property type="entry name" value="MAJOR INTRINSICALLY DISORDERED NOTCH2-BINDING RECEPTOR 1 MINAR1 FAMILY MEMBER"/>
    <property type="match status" value="1"/>
</dbReference>
<dbReference type="InterPro" id="IPR039706">
    <property type="entry name" value="MINAR1-like"/>
</dbReference>
<proteinExistence type="inferred from homology"/>
<dbReference type="GeneTree" id="ENSGT00530000063851"/>
<keyword evidence="4 6" id="KW-0472">Membrane</keyword>
<feature type="domain" description="Major intrinsically disordered Notch2-binding receptor 1-like C-terminal" evidence="7">
    <location>
        <begin position="68"/>
        <end position="178"/>
    </location>
</feature>
<keyword evidence="9" id="KW-1185">Reference proteome</keyword>
<evidence type="ECO:0000256" key="2">
    <source>
        <dbReference type="ARBA" id="ARBA00022692"/>
    </source>
</evidence>
<sequence length="183" mass="20670">MDISVLPNNNHPEKFLQLDIRMLPAAHSVFQVGAVMSSQKQWQNRIYSQVCTIVLTVGLPGKCPVRPIASPALVTSNIKRNPLYIEVKSVDAGDNETSHPSWTVKDYTHTNHGNLSDYLQDKTPKDLDFWLEELYTPGFDSLLKRKEAEERRKICKILSSITVSVFALIIIIIVLVIVLQKNT</sequence>
<evidence type="ECO:0000313" key="9">
    <source>
        <dbReference type="Proteomes" id="UP000261340"/>
    </source>
</evidence>
<evidence type="ECO:0000259" key="7">
    <source>
        <dbReference type="Pfam" id="PF06789"/>
    </source>
</evidence>
<name>A0A3Q0RNG6_AMPCI</name>
<dbReference type="Pfam" id="PF06789">
    <property type="entry name" value="MINAR1_C"/>
    <property type="match status" value="1"/>
</dbReference>
<organism evidence="8 9">
    <name type="scientific">Amphilophus citrinellus</name>
    <name type="common">Midas cichlid</name>
    <name type="synonym">Cichlasoma citrinellum</name>
    <dbReference type="NCBI Taxonomy" id="61819"/>
    <lineage>
        <taxon>Eukaryota</taxon>
        <taxon>Metazoa</taxon>
        <taxon>Chordata</taxon>
        <taxon>Craniata</taxon>
        <taxon>Vertebrata</taxon>
        <taxon>Euteleostomi</taxon>
        <taxon>Actinopterygii</taxon>
        <taxon>Neopterygii</taxon>
        <taxon>Teleostei</taxon>
        <taxon>Neoteleostei</taxon>
        <taxon>Acanthomorphata</taxon>
        <taxon>Ovalentaria</taxon>
        <taxon>Cichlomorphae</taxon>
        <taxon>Cichliformes</taxon>
        <taxon>Cichlidae</taxon>
        <taxon>New World cichlids</taxon>
        <taxon>Cichlasomatinae</taxon>
        <taxon>Heroini</taxon>
        <taxon>Amphilophus</taxon>
    </lineage>
</organism>
<comment type="similarity">
    <text evidence="1">Belongs to the MINAR family.</text>
</comment>
<dbReference type="Ensembl" id="ENSACIT00000012145.1">
    <property type="protein sequence ID" value="ENSACIP00000011812.1"/>
    <property type="gene ID" value="ENSACIG00000009217.1"/>
</dbReference>
<keyword evidence="3 6" id="KW-1133">Transmembrane helix</keyword>
<reference evidence="8" key="1">
    <citation type="submission" date="2025-08" db="UniProtKB">
        <authorList>
            <consortium name="Ensembl"/>
        </authorList>
    </citation>
    <scope>IDENTIFICATION</scope>
</reference>
<dbReference type="OMA" id="ATHGMFQ"/>